<evidence type="ECO:0000256" key="2">
    <source>
        <dbReference type="SAM" id="MobiDB-lite"/>
    </source>
</evidence>
<dbReference type="CDD" id="cd06522">
    <property type="entry name" value="GH25_AtlA-like"/>
    <property type="match status" value="1"/>
</dbReference>
<dbReference type="Proteomes" id="UP000002865">
    <property type="component" value="Chromosome"/>
</dbReference>
<dbReference type="Pfam" id="PF08481">
    <property type="entry name" value="GBS_Bsp-like"/>
    <property type="match status" value="8"/>
</dbReference>
<dbReference type="InterPro" id="IPR002053">
    <property type="entry name" value="Glyco_hydro_25"/>
</dbReference>
<dbReference type="KEGG" id="scf:Spaf_2002"/>
<dbReference type="InterPro" id="IPR007921">
    <property type="entry name" value="CHAP_dom"/>
</dbReference>
<dbReference type="InterPro" id="IPR038765">
    <property type="entry name" value="Papain-like_cys_pep_sf"/>
</dbReference>
<sequence>MYKGRTMRKKDLIYFASAALLLSVSAQVAKADEVTSNEPVTADNNHQQVAPSVETKTGEELVPATSYTAPATVVESTERASQPVASAVTSSVSSEETASATESTTTAPQEKPSVGASTFFDAGSHAPASRSTDVAVQPKTFVDVSSHNGDISVEDYRVLANKGVGGVVVKLTENTWYNNPNAASQIRNAQAVGLQVSTYHFSRYTTEEAARAEARFYIAAAQRLGLPKSTLMVNDFEDAKMQPNINRNTQAWADEMRKNGYTNLMFYTSASWLDENNLHKKGPVNTAQFGIENFWVAQYPAPKLSANDAKTLRYNGKAGAWQFSSQAELLPGKHLFDHNIDYTGRFTANYKQTSDPTQGNLSGKISVINNDTMTGRFDVLISDVKAPNGVASVSVPIWSDVNGQDDLVWYVAAKQNDGTYKVSVKASDHKNSTGKYNIHLYYNQLNGKQIGVTTSSTEVSIGKRPNVPVSADLSIDVDKSAGTFTITAKNLKGFENYKEIKIPFWSHAKGMDDIKWYTPVRQSDGSYKVVAKASDHENVDGRYEAQIFYYDAQGQRKFVQKAFAEYSTGKPNVPVSADLSIDVDKSAGTFTITAKNLKGFENYKEIKIPFWSHAKGMDDIKWYTPVRQSDGSYKVVAKAIDHENVDGRYEAQIFYYDAQGQRQFVQKAFAEYSTGKPNVPVSADLSIDVDKSAGTFTITAKNLKGFENYKEIKIPFWSHAKGMDDIKWYTPVRQSDGSYKVVAKAIDHENVDGRYEAQIFYYDAQGQRQFVQKAFAEYSTGKPNVPVSADLSIDVDKSAGTFTITAKNLKGFENYKEIKIPFWSHAKGMDDIKWYTPVRQSDGSYKVVAKASDHENVDGRYEAQIFYYDAQGQRKFVQKAFAEYSTGKPNVPVSADLSIDVDKSAGTFTITAKNLKGFENYKEIKIPFWSHAKGMDDIKWYTPVRQSDGSYKVVAKASDHENVDGRYEAQIFYYDAQGQRQFVQKAFAEYKKEQPLSGTLSIENNSKDTGTFDVIIKDVYSPKGVRTVQVPIWSAKDGQDDIRWYEAARQANGDYKVSVKASDHKNSTGLYCVHLYYIQNDGSRVGVLASSTEVEFRNANTKTRAFIKNVNVEVGTYTVEVDQAPQGRQIKNVRVAAWSQDHQENLYWYSTAPTGTQTDVQVSAVNHKNLAGNYTTHVYVDYVDGGVEGFNLGQTALNPRGTTGQTGLSPRVDSGQRDRVLRAAASLVGVRGGSAAHQQLVNDYNSVRPLPVGYAVKNTDDWCDVFVTTIFQREGLSDLVGRECGVERHIQIFKRLGIWNEDGGSTPKAGDIITFNWDQDSQPNNGFADHIGIVESVSNGVIHTIEGNSNDQVRRKTYRIGHGNIRGFASPRYQ</sequence>
<dbReference type="eggNOG" id="COG3757">
    <property type="taxonomic scope" value="Bacteria"/>
</dbReference>
<dbReference type="InterPro" id="IPR017853">
    <property type="entry name" value="GH"/>
</dbReference>
<feature type="compositionally biased region" description="Low complexity" evidence="2">
    <location>
        <begin position="84"/>
        <end position="107"/>
    </location>
</feature>
<evidence type="ECO:0000256" key="1">
    <source>
        <dbReference type="ARBA" id="ARBA00010646"/>
    </source>
</evidence>
<keyword evidence="3" id="KW-0732">Signal</keyword>
<accession>I1ZPG6</accession>
<evidence type="ECO:0000313" key="6">
    <source>
        <dbReference type="Proteomes" id="UP000002865"/>
    </source>
</evidence>
<dbReference type="SUPFAM" id="SSF54001">
    <property type="entry name" value="Cysteine proteinases"/>
    <property type="match status" value="1"/>
</dbReference>
<dbReference type="GO" id="GO:0003796">
    <property type="term" value="F:lysozyme activity"/>
    <property type="evidence" value="ECO:0007669"/>
    <property type="project" value="InterPro"/>
</dbReference>
<feature type="signal peptide" evidence="3">
    <location>
        <begin position="1"/>
        <end position="31"/>
    </location>
</feature>
<dbReference type="InterPro" id="IPR013688">
    <property type="entry name" value="GBS_Bsp-like"/>
</dbReference>
<protein>
    <submittedName>
        <fullName evidence="5">N-acetylmuramidase/lysin</fullName>
    </submittedName>
</protein>
<dbReference type="SUPFAM" id="SSF51445">
    <property type="entry name" value="(Trans)glycosidases"/>
    <property type="match status" value="1"/>
</dbReference>
<evidence type="ECO:0000256" key="3">
    <source>
        <dbReference type="SAM" id="SignalP"/>
    </source>
</evidence>
<dbReference type="PANTHER" id="PTHR34135">
    <property type="entry name" value="LYSOZYME"/>
    <property type="match status" value="1"/>
</dbReference>
<dbReference type="EMBL" id="CP003122">
    <property type="protein sequence ID" value="AFJ26940.1"/>
    <property type="molecule type" value="Genomic_DNA"/>
</dbReference>
<dbReference type="Gene3D" id="3.20.20.80">
    <property type="entry name" value="Glycosidases"/>
    <property type="match status" value="1"/>
</dbReference>
<feature type="chain" id="PRO_5003655352" evidence="3">
    <location>
        <begin position="32"/>
        <end position="1374"/>
    </location>
</feature>
<dbReference type="PANTHER" id="PTHR34135:SF2">
    <property type="entry name" value="LYSOZYME"/>
    <property type="match status" value="1"/>
</dbReference>
<dbReference type="PATRIC" id="fig|1114965.3.peg.1913"/>
<dbReference type="eggNOG" id="COG0860">
    <property type="taxonomic scope" value="Bacteria"/>
</dbReference>
<organism evidence="5 6">
    <name type="scientific">Streptococcus parasanguinis FW213</name>
    <dbReference type="NCBI Taxonomy" id="1114965"/>
    <lineage>
        <taxon>Bacteria</taxon>
        <taxon>Bacillati</taxon>
        <taxon>Bacillota</taxon>
        <taxon>Bacilli</taxon>
        <taxon>Lactobacillales</taxon>
        <taxon>Streptococcaceae</taxon>
        <taxon>Streptococcus</taxon>
    </lineage>
</organism>
<comment type="similarity">
    <text evidence="1">Belongs to the glycosyl hydrolase 25 family.</text>
</comment>
<evidence type="ECO:0000313" key="5">
    <source>
        <dbReference type="EMBL" id="AFJ26940.1"/>
    </source>
</evidence>
<dbReference type="eggNOG" id="COG0741">
    <property type="taxonomic scope" value="Bacteria"/>
</dbReference>
<proteinExistence type="inferred from homology"/>
<dbReference type="GO" id="GO:0009253">
    <property type="term" value="P:peptidoglycan catabolic process"/>
    <property type="evidence" value="ECO:0007669"/>
    <property type="project" value="InterPro"/>
</dbReference>
<feature type="region of interest" description="Disordered" evidence="2">
    <location>
        <begin position="35"/>
        <end position="134"/>
    </location>
</feature>
<dbReference type="GO" id="GO:0016052">
    <property type="term" value="P:carbohydrate catabolic process"/>
    <property type="evidence" value="ECO:0007669"/>
    <property type="project" value="TreeGrafter"/>
</dbReference>
<dbReference type="PaxDb" id="1114965-Spaf_2002"/>
<evidence type="ECO:0000259" key="4">
    <source>
        <dbReference type="Pfam" id="PF05257"/>
    </source>
</evidence>
<dbReference type="GO" id="GO:0016998">
    <property type="term" value="P:cell wall macromolecule catabolic process"/>
    <property type="evidence" value="ECO:0007669"/>
    <property type="project" value="InterPro"/>
</dbReference>
<dbReference type="STRING" id="1114965.Spaf_2002"/>
<reference evidence="5 6" key="1">
    <citation type="journal article" date="2012" name="PLoS ONE">
        <title>Complete Genome and Transcriptomes of Streptococcus parasanguinis FW213: Phylogenic Relations and Potential Virulence Mechanisms.</title>
        <authorList>
            <person name="Geng J."/>
            <person name="Chiu C.H."/>
            <person name="Tang P."/>
            <person name="Chen Y."/>
            <person name="Shieh H.R."/>
            <person name="Hu S."/>
            <person name="Chen Y.Y."/>
        </authorList>
    </citation>
    <scope>NUCLEOTIDE SEQUENCE [LARGE SCALE GENOMIC DNA]</scope>
    <source>
        <strain evidence="5 6">FW213</strain>
    </source>
</reference>
<feature type="compositionally biased region" description="Polar residues" evidence="2">
    <location>
        <begin position="35"/>
        <end position="50"/>
    </location>
</feature>
<dbReference type="Gene3D" id="2.60.40.3760">
    <property type="match status" value="8"/>
</dbReference>
<feature type="domain" description="Peptidase C51" evidence="4">
    <location>
        <begin position="1261"/>
        <end position="1348"/>
    </location>
</feature>
<dbReference type="HOGENOM" id="CLU_008432_2_0_9"/>
<dbReference type="PROSITE" id="PS51904">
    <property type="entry name" value="GLYCOSYL_HYDROL_F25_2"/>
    <property type="match status" value="1"/>
</dbReference>
<name>I1ZPG6_STRPA</name>
<dbReference type="Pfam" id="PF05257">
    <property type="entry name" value="CHAP"/>
    <property type="match status" value="1"/>
</dbReference>
<gene>
    <name evidence="5" type="ORF">Spaf_2002</name>
</gene>
<dbReference type="Pfam" id="PF01183">
    <property type="entry name" value="Glyco_hydro_25"/>
    <property type="match status" value="1"/>
</dbReference>